<dbReference type="EMBL" id="BAAAUD010000115">
    <property type="protein sequence ID" value="GAA2974586.1"/>
    <property type="molecule type" value="Genomic_DNA"/>
</dbReference>
<reference evidence="3" key="1">
    <citation type="journal article" date="2019" name="Int. J. Syst. Evol. Microbiol.">
        <title>The Global Catalogue of Microorganisms (GCM) 10K type strain sequencing project: providing services to taxonomists for standard genome sequencing and annotation.</title>
        <authorList>
            <consortium name="The Broad Institute Genomics Platform"/>
            <consortium name="The Broad Institute Genome Sequencing Center for Infectious Disease"/>
            <person name="Wu L."/>
            <person name="Ma J."/>
        </authorList>
    </citation>
    <scope>NUCLEOTIDE SEQUENCE [LARGE SCALE GENOMIC DNA]</scope>
    <source>
        <strain evidence="3">JCM 9088</strain>
    </source>
</reference>
<proteinExistence type="predicted"/>
<evidence type="ECO:0000313" key="3">
    <source>
        <dbReference type="Proteomes" id="UP001500403"/>
    </source>
</evidence>
<dbReference type="Proteomes" id="UP001500403">
    <property type="component" value="Unassembled WGS sequence"/>
</dbReference>
<evidence type="ECO:0000256" key="1">
    <source>
        <dbReference type="SAM" id="MobiDB-lite"/>
    </source>
</evidence>
<sequence length="106" mass="12429">MRPPHHVRADKAYASRKNRAYLRRRGIRCTIPDKADQVHNRKRRGSRRGRPPKFDLEDHKARHAVECGINRLQRHRAVATGYDKPAVRYEATVLDCSHQRVAVRGW</sequence>
<evidence type="ECO:0000313" key="2">
    <source>
        <dbReference type="EMBL" id="GAA2974586.1"/>
    </source>
</evidence>
<gene>
    <name evidence="2" type="ORF">GCM10010446_68540</name>
</gene>
<accession>A0ABP6K980</accession>
<evidence type="ECO:0008006" key="4">
    <source>
        <dbReference type="Google" id="ProtNLM"/>
    </source>
</evidence>
<protein>
    <recommendedName>
        <fullName evidence="4">Transposase</fullName>
    </recommendedName>
</protein>
<organism evidence="2 3">
    <name type="scientific">Streptomyces enissocaesilis</name>
    <dbReference type="NCBI Taxonomy" id="332589"/>
    <lineage>
        <taxon>Bacteria</taxon>
        <taxon>Bacillati</taxon>
        <taxon>Actinomycetota</taxon>
        <taxon>Actinomycetes</taxon>
        <taxon>Kitasatosporales</taxon>
        <taxon>Streptomycetaceae</taxon>
        <taxon>Streptomyces</taxon>
        <taxon>Streptomyces rochei group</taxon>
    </lineage>
</organism>
<feature type="region of interest" description="Disordered" evidence="1">
    <location>
        <begin position="33"/>
        <end position="55"/>
    </location>
</feature>
<feature type="compositionally biased region" description="Basic residues" evidence="1">
    <location>
        <begin position="40"/>
        <end position="51"/>
    </location>
</feature>
<comment type="caution">
    <text evidence="2">The sequence shown here is derived from an EMBL/GenBank/DDBJ whole genome shotgun (WGS) entry which is preliminary data.</text>
</comment>
<keyword evidence="3" id="KW-1185">Reference proteome</keyword>
<name>A0ABP6K980_9ACTN</name>